<dbReference type="Proteomes" id="UP001206483">
    <property type="component" value="Unassembled WGS sequence"/>
</dbReference>
<accession>A0ABT1IYG1</accession>
<proteinExistence type="predicted"/>
<evidence type="ECO:0000313" key="2">
    <source>
        <dbReference type="Proteomes" id="UP001206483"/>
    </source>
</evidence>
<protein>
    <submittedName>
        <fullName evidence="1">Uncharacterized protein</fullName>
    </submittedName>
</protein>
<dbReference type="RefSeq" id="WP_253797994.1">
    <property type="nucleotide sequence ID" value="NZ_BAAAUB010000022.1"/>
</dbReference>
<gene>
    <name evidence="1" type="ORF">FHR36_003326</name>
</gene>
<evidence type="ECO:0000313" key="1">
    <source>
        <dbReference type="EMBL" id="MCP2310193.1"/>
    </source>
</evidence>
<dbReference type="EMBL" id="JAMZDX010000003">
    <property type="protein sequence ID" value="MCP2310193.1"/>
    <property type="molecule type" value="Genomic_DNA"/>
</dbReference>
<comment type="caution">
    <text evidence="1">The sequence shown here is derived from an EMBL/GenBank/DDBJ whole genome shotgun (WGS) entry which is preliminary data.</text>
</comment>
<keyword evidence="2" id="KW-1185">Reference proteome</keyword>
<organism evidence="1 2">
    <name type="scientific">Kitasatospora paracochleata</name>
    <dbReference type="NCBI Taxonomy" id="58354"/>
    <lineage>
        <taxon>Bacteria</taxon>
        <taxon>Bacillati</taxon>
        <taxon>Actinomycetota</taxon>
        <taxon>Actinomycetes</taxon>
        <taxon>Kitasatosporales</taxon>
        <taxon>Streptomycetaceae</taxon>
        <taxon>Kitasatospora</taxon>
    </lineage>
</organism>
<name>A0ABT1IYG1_9ACTN</name>
<sequence length="380" mass="41445">MPLPFSNQMDYYIRTGSCPACRRKILSRKVAASLVYELATRTSLSIMDYWPIKKRLAPSSAPVSITSFGQFMKCGLCNQTWPIMQPMTASPMAGGLQTGSFSGLRIPPTTPSIPGSTLSPQTGSVGHSKGFSGLAIGGTSQGDLFANLGTRPAIDFNKVILKEVAESGQHTSLLATDIRQALNDTIDSPQKRRIKFSQTFERIPMISIDRATTRGNEGGISIAGIGTLAGRTQETVTRHYSRSDRTSASVEEEVEVTVPPGRSVEVAVEWMLVRKEGIVIFQERMADSEFRLPLTFEIPYCMPIEVVAGRTITRDISANAKGSKEASTAKGRTSAPRDNLSMLTKAELYHQASDLGIPRRSVMTRSQLQDAVAKALRRIR</sequence>
<reference evidence="1 2" key="1">
    <citation type="submission" date="2022-06" db="EMBL/GenBank/DDBJ databases">
        <title>Sequencing the genomes of 1000 actinobacteria strains.</title>
        <authorList>
            <person name="Klenk H.-P."/>
        </authorList>
    </citation>
    <scope>NUCLEOTIDE SEQUENCE [LARGE SCALE GENOMIC DNA]</scope>
    <source>
        <strain evidence="1 2">DSM 41656</strain>
    </source>
</reference>